<dbReference type="EMBL" id="CAKKLH010000023">
    <property type="protein sequence ID" value="CAH0099648.1"/>
    <property type="molecule type" value="Genomic_DNA"/>
</dbReference>
<dbReference type="Pfam" id="PF00008">
    <property type="entry name" value="EGF"/>
    <property type="match status" value="1"/>
</dbReference>
<comment type="subcellular location">
    <subcellularLocation>
        <location evidence="1">Secreted</location>
    </subcellularLocation>
</comment>
<dbReference type="GO" id="GO:0004867">
    <property type="term" value="F:serine-type endopeptidase inhibitor activity"/>
    <property type="evidence" value="ECO:0007669"/>
    <property type="project" value="UniProtKB-KW"/>
</dbReference>
<dbReference type="InterPro" id="IPR036880">
    <property type="entry name" value="Kunitz_BPTI_sf"/>
</dbReference>
<keyword evidence="14" id="KW-1185">Reference proteome</keyword>
<comment type="caution">
    <text evidence="6">Lacks conserved residue(s) required for the propagation of feature annotation.</text>
</comment>
<keyword evidence="9" id="KW-0732">Signal</keyword>
<feature type="region of interest" description="Disordered" evidence="7">
    <location>
        <begin position="2114"/>
        <end position="2157"/>
    </location>
</feature>
<evidence type="ECO:0000256" key="7">
    <source>
        <dbReference type="SAM" id="MobiDB-lite"/>
    </source>
</evidence>
<dbReference type="Pfam" id="PF00014">
    <property type="entry name" value="Kunitz_BPTI"/>
    <property type="match status" value="1"/>
</dbReference>
<sequence length="2157" mass="241278">MGMEYRNRWLIRRTLIFLLLLTLALADEEHLESEDKTPDLTTDTSIMFTNRDDFLNHEETIKNATRVHPIEEKTTHVCQIPADPGPCTGELIKFFYDSTALRCRQFIYGGCEGNKNNFVTEADCMQTCAHTFVDQGLRDNNKNDFLTDTSSIGDKDQMLTLANGHNETSFTFSAEYPFIQLKAVDISEFKLRQIREIIFEFRSPEAQGLLLYQALRNPPPDEPKYELYVLLEGGELKTIHVFGANETTLLVGKGLNRDWWHRVRIRVDPTIASLQVQVDDEIQSIVIEGLDKDEGYGGRQHINSTLFIGGMNWAQDEVESSYLFEHFVGCLRNVQLKSGSDLSIVTPLKASAHRDIVEGCVDKCKAGENRCRNGGKCLNRYHSTACDCFGTKYEGDSCDYDSPTTITLRGYSYISYRIYDWKDRAHSESNRISLLFRALMGDSILFYAGGTFPYTNHVAVTLLANSSLYVEVDFELIGKLKGDYLLKFLLLGDGPHGVHLGEDLTTGVWNNFTLIHNGNTLDFILNGRGQKMLVHGSRYYLRFDPHIFVGGDRKPLGLGLRSSNNFVGCLSEVYFNDVSILQKLRTNSPHALYHSIFRPEIGQCKDVPVVPITFPFQESKLSISIQMVPTTEQKLHINLGFKTRNSTVVLAHGTGKTVDGVLGLWELKLNKGEMEFRISEDATNESLCVVVLKKGQRLADGSWHQVHLVYGQDGASLAVDYRRPEFKNLNYGNIPSLILDDESLIVIGVGYLDSQPGFIGCIRDLIMNRKKLDPRALLSTALVREISLDNCQLVDPCHRPNACEHGGLCNVDEGRVVCDCTGTGYTGKNCHFALYKRTCEELALLGYMKSGVYEIDIDGNGPHPPAHVRCEFETNSGVRKTVVEHNLPQDAEIRGRAMDNVVFNLTYREFSAEMLQSLISQSLQCKQILRYDCYKAPLELHSYTWFRSAAGNLLDSIPLGKAQPGRCPCSHEPRWLSDEGYLTQPEDLGITQIFALQQRRLVPQAEGRITLGPLECVEANTQQYVVTFKSPDSYMEVPGWHRGDLAFSFRTSSERAILLYQPLLHPKHPYFRVLLVNDHKLTLEFSINGEPRSVTVKSSRDLNSGEWQQVWIDYNEYHVRFTVNQESILVDLNDGEEFGPFEATLFIGGAPEEMLGSETAVHTDGLVGCFRGLVMNNEVVNLYAYMNARFPDMIQKHCRPSCDPNPCKNGASCIEFWGSYRCVCKNHLAHFGYNCEIDINQNAITFRTASSFVEANATTLDIANNLGLRGFFQQDILINLRTFDSRSLIFYAYDYHNNFVQLHIEDGNQVVFTFNSANTIHSVSTVVKGLTSGQSIQILIDRETEFTTLHVNTATNTIEAPLSLIQSYARTPWVNKEKEMIKPPRPVRRPEEFYQVFLGGVDEDYMTTPLGGYTGCLRGLSVGGNILDLTSKGADGIARDAKDWLPFGKTFLVTNWAARGSLVIQDRDASKEGNEESGVIHNCNMLCDQQPCQNGGACLEDFRSNTYHCDCEMTSYSGFYCTEEKGAHFRGDSYITAHYASLDLDAIKIQLAFSTTAVRNIAQALLLIQTSKAKTKYLLVSLTALGYLRIEDDRGNGVVYGAEVKSINFLNGARHSIYYKRIGANAILLVDRDEVPLRPLSTSIHPDGLADVTDENAIHIGGVKITNDPRFTDYDHFDGCISTTDVVVELDGNQLHPLLAYLGYQRSGLEAVTSHDPEGIEEEARCAAFSITPPGVIEDDMDSYNDTSDQEWLPKPPLILPYKPVFVGPANYDPTTSNRILVGLGCIFLAGSIALAIYLCKTHRRSKRRQYLHDDEQLLIFPSSVQKPAIRPALRNSTVRNVGVTAPNAHRVLRQEPEETKFLRHSDSSCLKNEFIETTGSRIVHNPIPDSFLSQENGNQVTNSNENPCDGTPEMLVRYLNEPAVANIFITDVSEHNADIASNIDETRMISRGSQKKNIEDLSSICGNHYEASNPPVSPSTLEITSSRDDDGFLNESGSDVSLKPIRHSEFSYAGDTSKAPCTTALLERMPLVIEMVTNVLRTAQNILDDSVEEANVQNEPVDLINHDNSAFKEFTAENFPVANTSHKVGSCKTEKIPIIPIKRAPIERISESNLSDGDASVDLSSAEMQELTGATEYPVYNDQLQNQQSTGPGEQH</sequence>
<feature type="compositionally biased region" description="Polar residues" evidence="7">
    <location>
        <begin position="2143"/>
        <end position="2157"/>
    </location>
</feature>
<feature type="domain" description="BPTI/Kunitz inhibitor" evidence="12">
    <location>
        <begin position="78"/>
        <end position="128"/>
    </location>
</feature>
<evidence type="ECO:0000256" key="3">
    <source>
        <dbReference type="ARBA" id="ARBA00022690"/>
    </source>
</evidence>
<dbReference type="CDD" id="cd00110">
    <property type="entry name" value="LamG"/>
    <property type="match status" value="6"/>
</dbReference>
<dbReference type="SUPFAM" id="SSF49899">
    <property type="entry name" value="Concanavalin A-like lectins/glucanases"/>
    <property type="match status" value="6"/>
</dbReference>
<comment type="caution">
    <text evidence="13">The sequence shown here is derived from an EMBL/GenBank/DDBJ whole genome shotgun (WGS) entry which is preliminary data.</text>
</comment>
<keyword evidence="8" id="KW-0472">Membrane</keyword>
<dbReference type="FunFam" id="4.10.410.10:FF:000011">
    <property type="entry name" value="Tissue factor pathway inhibitor"/>
    <property type="match status" value="1"/>
</dbReference>
<dbReference type="GO" id="GO:0016020">
    <property type="term" value="C:membrane"/>
    <property type="evidence" value="ECO:0007669"/>
    <property type="project" value="UniProtKB-SubCell"/>
</dbReference>
<dbReference type="Pfam" id="PF02210">
    <property type="entry name" value="Laminin_G_2"/>
    <property type="match status" value="5"/>
</dbReference>
<evidence type="ECO:0000259" key="10">
    <source>
        <dbReference type="PROSITE" id="PS50025"/>
    </source>
</evidence>
<protein>
    <submittedName>
        <fullName evidence="13">Uncharacterized protein</fullName>
    </submittedName>
</protein>
<feature type="chain" id="PRO_5035199924" evidence="9">
    <location>
        <begin position="27"/>
        <end position="2157"/>
    </location>
</feature>
<dbReference type="Proteomes" id="UP000789390">
    <property type="component" value="Unassembled WGS sequence"/>
</dbReference>
<dbReference type="Gene3D" id="2.60.120.200">
    <property type="match status" value="6"/>
</dbReference>
<evidence type="ECO:0000256" key="4">
    <source>
        <dbReference type="ARBA" id="ARBA00022900"/>
    </source>
</evidence>
<dbReference type="PROSITE" id="PS50279">
    <property type="entry name" value="BPTI_KUNITZ_2"/>
    <property type="match status" value="1"/>
</dbReference>
<dbReference type="CDD" id="cd00054">
    <property type="entry name" value="EGF_CA"/>
    <property type="match status" value="3"/>
</dbReference>
<evidence type="ECO:0000313" key="13">
    <source>
        <dbReference type="EMBL" id="CAH0099648.1"/>
    </source>
</evidence>
<feature type="domain" description="Laminin G" evidence="10">
    <location>
        <begin position="403"/>
        <end position="604"/>
    </location>
</feature>
<keyword evidence="8" id="KW-0812">Transmembrane</keyword>
<feature type="domain" description="Laminin G" evidence="10">
    <location>
        <begin position="612"/>
        <end position="791"/>
    </location>
</feature>
<dbReference type="SMART" id="SM00181">
    <property type="entry name" value="EGF"/>
    <property type="match status" value="4"/>
</dbReference>
<feature type="domain" description="EGF-like" evidence="11">
    <location>
        <begin position="1484"/>
        <end position="1522"/>
    </location>
</feature>
<evidence type="ECO:0000256" key="9">
    <source>
        <dbReference type="SAM" id="SignalP"/>
    </source>
</evidence>
<dbReference type="PRINTS" id="PR00759">
    <property type="entry name" value="BASICPTASE"/>
</dbReference>
<feature type="domain" description="Laminin G" evidence="10">
    <location>
        <begin position="1524"/>
        <end position="1726"/>
    </location>
</feature>
<evidence type="ECO:0000259" key="11">
    <source>
        <dbReference type="PROSITE" id="PS50026"/>
    </source>
</evidence>
<keyword evidence="5 6" id="KW-1015">Disulfide bond</keyword>
<keyword evidence="8" id="KW-1133">Transmembrane helix</keyword>
<organism evidence="13 14">
    <name type="scientific">Daphnia galeata</name>
    <dbReference type="NCBI Taxonomy" id="27404"/>
    <lineage>
        <taxon>Eukaryota</taxon>
        <taxon>Metazoa</taxon>
        <taxon>Ecdysozoa</taxon>
        <taxon>Arthropoda</taxon>
        <taxon>Crustacea</taxon>
        <taxon>Branchiopoda</taxon>
        <taxon>Diplostraca</taxon>
        <taxon>Cladocera</taxon>
        <taxon>Anomopoda</taxon>
        <taxon>Daphniidae</taxon>
        <taxon>Daphnia</taxon>
    </lineage>
</organism>
<dbReference type="SMART" id="SM00131">
    <property type="entry name" value="KU"/>
    <property type="match status" value="1"/>
</dbReference>
<feature type="domain" description="EGF-like" evidence="11">
    <location>
        <begin position="793"/>
        <end position="831"/>
    </location>
</feature>
<feature type="signal peptide" evidence="9">
    <location>
        <begin position="1"/>
        <end position="26"/>
    </location>
</feature>
<dbReference type="InterPro" id="IPR013320">
    <property type="entry name" value="ConA-like_dom_sf"/>
</dbReference>
<dbReference type="PANTHER" id="PTHR15036">
    <property type="entry name" value="PIKACHURIN-LIKE PROTEIN"/>
    <property type="match status" value="1"/>
</dbReference>
<dbReference type="InterPro" id="IPR002223">
    <property type="entry name" value="Kunitz_BPTI"/>
</dbReference>
<accession>A0A8J2RBU6</accession>
<keyword evidence="4" id="KW-0722">Serine protease inhibitor</keyword>
<keyword evidence="3" id="KW-0646">Protease inhibitor</keyword>
<evidence type="ECO:0000256" key="2">
    <source>
        <dbReference type="ARBA" id="ARBA00022525"/>
    </source>
</evidence>
<dbReference type="SMART" id="SM00282">
    <property type="entry name" value="LamG"/>
    <property type="match status" value="6"/>
</dbReference>
<name>A0A8J2RBU6_9CRUS</name>
<dbReference type="PROSITE" id="PS50026">
    <property type="entry name" value="EGF_3"/>
    <property type="match status" value="4"/>
</dbReference>
<keyword evidence="6" id="KW-0245">EGF-like domain</keyword>
<proteinExistence type="predicted"/>
<dbReference type="PROSITE" id="PS50025">
    <property type="entry name" value="LAM_G_DOMAIN"/>
    <property type="match status" value="6"/>
</dbReference>
<feature type="domain" description="Laminin G" evidence="10">
    <location>
        <begin position="168"/>
        <end position="360"/>
    </location>
</feature>
<gene>
    <name evidence="13" type="ORF">DGAL_LOCUS1796</name>
</gene>
<dbReference type="Gene3D" id="4.10.410.10">
    <property type="entry name" value="Pancreatic trypsin inhibitor Kunitz domain"/>
    <property type="match status" value="1"/>
</dbReference>
<dbReference type="OrthoDB" id="5989513at2759"/>
<dbReference type="Gene3D" id="2.10.25.10">
    <property type="entry name" value="Laminin"/>
    <property type="match status" value="3"/>
</dbReference>
<evidence type="ECO:0000313" key="14">
    <source>
        <dbReference type="Proteomes" id="UP000789390"/>
    </source>
</evidence>
<keyword evidence="2" id="KW-0964">Secreted</keyword>
<evidence type="ECO:0000256" key="8">
    <source>
        <dbReference type="SAM" id="Phobius"/>
    </source>
</evidence>
<evidence type="ECO:0000256" key="1">
    <source>
        <dbReference type="ARBA" id="ARBA00004613"/>
    </source>
</evidence>
<dbReference type="Gene3D" id="2.60.120.1000">
    <property type="match status" value="1"/>
</dbReference>
<dbReference type="InterPro" id="IPR020901">
    <property type="entry name" value="Prtase_inh_Kunz-CS"/>
</dbReference>
<feature type="transmembrane region" description="Helical" evidence="8">
    <location>
        <begin position="1780"/>
        <end position="1800"/>
    </location>
</feature>
<dbReference type="PROSITE" id="PS00280">
    <property type="entry name" value="BPTI_KUNITZ_1"/>
    <property type="match status" value="1"/>
</dbReference>
<dbReference type="GO" id="GO:0005576">
    <property type="term" value="C:extracellular region"/>
    <property type="evidence" value="ECO:0007669"/>
    <property type="project" value="UniProtKB-SubCell"/>
</dbReference>
<evidence type="ECO:0000256" key="6">
    <source>
        <dbReference type="PROSITE-ProRule" id="PRU00076"/>
    </source>
</evidence>
<evidence type="ECO:0000256" key="5">
    <source>
        <dbReference type="ARBA" id="ARBA00023157"/>
    </source>
</evidence>
<feature type="domain" description="EGF-like" evidence="11">
    <location>
        <begin position="1199"/>
        <end position="1236"/>
    </location>
</feature>
<evidence type="ECO:0000259" key="12">
    <source>
        <dbReference type="PROSITE" id="PS50279"/>
    </source>
</evidence>
<dbReference type="SUPFAM" id="SSF57362">
    <property type="entry name" value="BPTI-like"/>
    <property type="match status" value="1"/>
</dbReference>
<dbReference type="InterPro" id="IPR000742">
    <property type="entry name" value="EGF"/>
</dbReference>
<feature type="domain" description="Laminin G" evidence="10">
    <location>
        <begin position="1249"/>
        <end position="1483"/>
    </location>
</feature>
<feature type="domain" description="EGF-like" evidence="11">
    <location>
        <begin position="361"/>
        <end position="399"/>
    </location>
</feature>
<dbReference type="InterPro" id="IPR050372">
    <property type="entry name" value="Neurexin-related_CASP"/>
</dbReference>
<dbReference type="CDD" id="cd00109">
    <property type="entry name" value="Kunitz-type"/>
    <property type="match status" value="1"/>
</dbReference>
<feature type="domain" description="Laminin G" evidence="10">
    <location>
        <begin position="1024"/>
        <end position="1198"/>
    </location>
</feature>
<reference evidence="13" key="1">
    <citation type="submission" date="2021-11" db="EMBL/GenBank/DDBJ databases">
        <authorList>
            <person name="Schell T."/>
        </authorList>
    </citation>
    <scope>NUCLEOTIDE SEQUENCE</scope>
    <source>
        <strain evidence="13">M5</strain>
    </source>
</reference>
<dbReference type="InterPro" id="IPR001791">
    <property type="entry name" value="Laminin_G"/>
</dbReference>
<feature type="disulfide bond" evidence="6">
    <location>
        <begin position="1492"/>
        <end position="1509"/>
    </location>
</feature>
<dbReference type="PANTHER" id="PTHR15036:SF49">
    <property type="entry name" value="AXOTACTIN"/>
    <property type="match status" value="1"/>
</dbReference>